<name>A0ABD5U9V0_9EURY</name>
<organism evidence="1 2">
    <name type="scientific">Halomarina ordinaria</name>
    <dbReference type="NCBI Taxonomy" id="3033939"/>
    <lineage>
        <taxon>Archaea</taxon>
        <taxon>Methanobacteriati</taxon>
        <taxon>Methanobacteriota</taxon>
        <taxon>Stenosarchaea group</taxon>
        <taxon>Halobacteria</taxon>
        <taxon>Halobacteriales</taxon>
        <taxon>Natronomonadaceae</taxon>
        <taxon>Halomarina</taxon>
    </lineage>
</organism>
<dbReference type="RefSeq" id="WP_304446686.1">
    <property type="nucleotide sequence ID" value="NZ_JARRAH010000001.1"/>
</dbReference>
<evidence type="ECO:0008006" key="3">
    <source>
        <dbReference type="Google" id="ProtNLM"/>
    </source>
</evidence>
<evidence type="ECO:0000313" key="2">
    <source>
        <dbReference type="Proteomes" id="UP001596406"/>
    </source>
</evidence>
<protein>
    <recommendedName>
        <fullName evidence="3">Twin-arginine translocation signal domain-containing protein</fullName>
    </recommendedName>
</protein>
<sequence length="173" mass="18356">METPTRRTMLLAGGSATVALAGLPSATARPPKRTLAVDDPTDVPTDRDASVALVSERLEQWVDAAIVDGRAVVDAPTGLSVERADTVRYAGGYYDLTTEEHEGRVTLRARACDPTADAVVHTLAVPPLAATERALLEHAVASSSPEPLPPAVVALVSEYDFLAFEDAYYALRN</sequence>
<proteinExistence type="predicted"/>
<dbReference type="Proteomes" id="UP001596406">
    <property type="component" value="Unassembled WGS sequence"/>
</dbReference>
<dbReference type="AlphaFoldDB" id="A0ABD5U9V0"/>
<dbReference type="PROSITE" id="PS51318">
    <property type="entry name" value="TAT"/>
    <property type="match status" value="1"/>
</dbReference>
<dbReference type="InterPro" id="IPR006311">
    <property type="entry name" value="TAT_signal"/>
</dbReference>
<gene>
    <name evidence="1" type="ORF">ACFQHK_00470</name>
</gene>
<keyword evidence="2" id="KW-1185">Reference proteome</keyword>
<reference evidence="1 2" key="1">
    <citation type="journal article" date="2019" name="Int. J. Syst. Evol. Microbiol.">
        <title>The Global Catalogue of Microorganisms (GCM) 10K type strain sequencing project: providing services to taxonomists for standard genome sequencing and annotation.</title>
        <authorList>
            <consortium name="The Broad Institute Genomics Platform"/>
            <consortium name="The Broad Institute Genome Sequencing Center for Infectious Disease"/>
            <person name="Wu L."/>
            <person name="Ma J."/>
        </authorList>
    </citation>
    <scope>NUCLEOTIDE SEQUENCE [LARGE SCALE GENOMIC DNA]</scope>
    <source>
        <strain evidence="1 2">PSRA2</strain>
    </source>
</reference>
<evidence type="ECO:0000313" key="1">
    <source>
        <dbReference type="EMBL" id="MFC6834976.1"/>
    </source>
</evidence>
<accession>A0ABD5U9V0</accession>
<comment type="caution">
    <text evidence="1">The sequence shown here is derived from an EMBL/GenBank/DDBJ whole genome shotgun (WGS) entry which is preliminary data.</text>
</comment>
<dbReference type="EMBL" id="JBHSXM010000001">
    <property type="protein sequence ID" value="MFC6834976.1"/>
    <property type="molecule type" value="Genomic_DNA"/>
</dbReference>